<dbReference type="PANTHER" id="PTHR37984">
    <property type="entry name" value="PROTEIN CBG26694"/>
    <property type="match status" value="1"/>
</dbReference>
<comment type="caution">
    <text evidence="2">The sequence shown here is derived from an EMBL/GenBank/DDBJ whole genome shotgun (WGS) entry which is preliminary data.</text>
</comment>
<dbReference type="InterPro" id="IPR043128">
    <property type="entry name" value="Rev_trsase/Diguanyl_cyclase"/>
</dbReference>
<dbReference type="AlphaFoldDB" id="A0A9Q3IL71"/>
<feature type="domain" description="Reverse transcriptase" evidence="1">
    <location>
        <begin position="91"/>
        <end position="244"/>
    </location>
</feature>
<reference evidence="2" key="1">
    <citation type="submission" date="2021-03" db="EMBL/GenBank/DDBJ databases">
        <title>Draft genome sequence of rust myrtle Austropuccinia psidii MF-1, a brazilian biotype.</title>
        <authorList>
            <person name="Quecine M.C."/>
            <person name="Pachon D.M.R."/>
            <person name="Bonatelli M.L."/>
            <person name="Correr F.H."/>
            <person name="Franceschini L.M."/>
            <person name="Leite T.F."/>
            <person name="Margarido G.R.A."/>
            <person name="Almeida C.A."/>
            <person name="Ferrarezi J.A."/>
            <person name="Labate C.A."/>
        </authorList>
    </citation>
    <scope>NUCLEOTIDE SEQUENCE</scope>
    <source>
        <strain evidence="2">MF-1</strain>
    </source>
</reference>
<dbReference type="OrthoDB" id="7761919at2759"/>
<evidence type="ECO:0000259" key="1">
    <source>
        <dbReference type="Pfam" id="PF00078"/>
    </source>
</evidence>
<dbReference type="Pfam" id="PF00078">
    <property type="entry name" value="RVT_1"/>
    <property type="match status" value="1"/>
</dbReference>
<gene>
    <name evidence="2" type="ORF">O181_082634</name>
</gene>
<name>A0A9Q3IL71_9BASI</name>
<dbReference type="Gene3D" id="3.10.10.10">
    <property type="entry name" value="HIV Type 1 Reverse Transcriptase, subunit A, domain 1"/>
    <property type="match status" value="1"/>
</dbReference>
<dbReference type="Gene3D" id="3.30.70.270">
    <property type="match status" value="2"/>
</dbReference>
<dbReference type="EMBL" id="AVOT02047631">
    <property type="protein sequence ID" value="MBW0542919.1"/>
    <property type="molecule type" value="Genomic_DNA"/>
</dbReference>
<proteinExistence type="predicted"/>
<dbReference type="PANTHER" id="PTHR37984:SF5">
    <property type="entry name" value="PROTEIN NYNRIN-LIKE"/>
    <property type="match status" value="1"/>
</dbReference>
<organism evidence="2 3">
    <name type="scientific">Austropuccinia psidii MF-1</name>
    <dbReference type="NCBI Taxonomy" id="1389203"/>
    <lineage>
        <taxon>Eukaryota</taxon>
        <taxon>Fungi</taxon>
        <taxon>Dikarya</taxon>
        <taxon>Basidiomycota</taxon>
        <taxon>Pucciniomycotina</taxon>
        <taxon>Pucciniomycetes</taxon>
        <taxon>Pucciniales</taxon>
        <taxon>Sphaerophragmiaceae</taxon>
        <taxon>Austropuccinia</taxon>
    </lineage>
</organism>
<dbReference type="InterPro" id="IPR000477">
    <property type="entry name" value="RT_dom"/>
</dbReference>
<dbReference type="InterPro" id="IPR050951">
    <property type="entry name" value="Retrovirus_Pol_polyprotein"/>
</dbReference>
<dbReference type="Proteomes" id="UP000765509">
    <property type="component" value="Unassembled WGS sequence"/>
</dbReference>
<sequence>MLIKNRQAFAIGEDPLGKIKGHDIQLYLDVERLYPPMLRKPPYPASLETRKEIEKHINKLLDMDFIRNIGHKEIVEITTPVLINWHDAKSRLCGDFRALNNYTKAYRYPIPKIPHALDKLAKAKYITKMDCMKGSHQNGVRPNPMKLLRIICHMGIYEYTRMPFGIKNAATHFQRIMDTIFQEEILEGWMVVNIDNIIIYSETWEDHVKYIDRVLSKCKPINLKNSPKKCNFGQQELLALGHKISGLSLAIDQNRVAAVLQKQVPRNIKELQSFLGFASYYRNHIKKTFPT</sequence>
<accession>A0A9Q3IL71</accession>
<evidence type="ECO:0000313" key="2">
    <source>
        <dbReference type="EMBL" id="MBW0542919.1"/>
    </source>
</evidence>
<dbReference type="InterPro" id="IPR043502">
    <property type="entry name" value="DNA/RNA_pol_sf"/>
</dbReference>
<evidence type="ECO:0000313" key="3">
    <source>
        <dbReference type="Proteomes" id="UP000765509"/>
    </source>
</evidence>
<dbReference type="CDD" id="cd01647">
    <property type="entry name" value="RT_LTR"/>
    <property type="match status" value="1"/>
</dbReference>
<keyword evidence="3" id="KW-1185">Reference proteome</keyword>
<protein>
    <recommendedName>
        <fullName evidence="1">Reverse transcriptase domain-containing protein</fullName>
    </recommendedName>
</protein>
<dbReference type="SUPFAM" id="SSF56672">
    <property type="entry name" value="DNA/RNA polymerases"/>
    <property type="match status" value="1"/>
</dbReference>